<dbReference type="PROSITE" id="PS00107">
    <property type="entry name" value="PROTEIN_KINASE_ATP"/>
    <property type="match status" value="1"/>
</dbReference>
<dbReference type="VEuPathDB" id="TrichDB:TVAGG3_0644740"/>
<dbReference type="Proteomes" id="UP000001542">
    <property type="component" value="Unassembled WGS sequence"/>
</dbReference>
<reference evidence="7" key="2">
    <citation type="journal article" date="2007" name="Science">
        <title>Draft genome sequence of the sexually transmitted pathogen Trichomonas vaginalis.</title>
        <authorList>
            <person name="Carlton J.M."/>
            <person name="Hirt R.P."/>
            <person name="Silva J.C."/>
            <person name="Delcher A.L."/>
            <person name="Schatz M."/>
            <person name="Zhao Q."/>
            <person name="Wortman J.R."/>
            <person name="Bidwell S.L."/>
            <person name="Alsmark U.C.M."/>
            <person name="Besteiro S."/>
            <person name="Sicheritz-Ponten T."/>
            <person name="Noel C.J."/>
            <person name="Dacks J.B."/>
            <person name="Foster P.G."/>
            <person name="Simillion C."/>
            <person name="Van de Peer Y."/>
            <person name="Miranda-Saavedra D."/>
            <person name="Barton G.J."/>
            <person name="Westrop G.D."/>
            <person name="Mueller S."/>
            <person name="Dessi D."/>
            <person name="Fiori P.L."/>
            <person name="Ren Q."/>
            <person name="Paulsen I."/>
            <person name="Zhang H."/>
            <person name="Bastida-Corcuera F.D."/>
            <person name="Simoes-Barbosa A."/>
            <person name="Brown M.T."/>
            <person name="Hayes R.D."/>
            <person name="Mukherjee M."/>
            <person name="Okumura C.Y."/>
            <person name="Schneider R."/>
            <person name="Smith A.J."/>
            <person name="Vanacova S."/>
            <person name="Villalvazo M."/>
            <person name="Haas B.J."/>
            <person name="Pertea M."/>
            <person name="Feldblyum T.V."/>
            <person name="Utterback T.R."/>
            <person name="Shu C.L."/>
            <person name="Osoegawa K."/>
            <person name="de Jong P.J."/>
            <person name="Hrdy I."/>
            <person name="Horvathova L."/>
            <person name="Zubacova Z."/>
            <person name="Dolezal P."/>
            <person name="Malik S.B."/>
            <person name="Logsdon J.M. Jr."/>
            <person name="Henze K."/>
            <person name="Gupta A."/>
            <person name="Wang C.C."/>
            <person name="Dunne R.L."/>
            <person name="Upcroft J.A."/>
            <person name="Upcroft P."/>
            <person name="White O."/>
            <person name="Salzberg S.L."/>
            <person name="Tang P."/>
            <person name="Chiu C.-H."/>
            <person name="Lee Y.-S."/>
            <person name="Embley T.M."/>
            <person name="Coombs G.H."/>
            <person name="Mottram J.C."/>
            <person name="Tachezy J."/>
            <person name="Fraser-Liggett C.M."/>
            <person name="Johnson P.J."/>
        </authorList>
    </citation>
    <scope>NUCLEOTIDE SEQUENCE [LARGE SCALE GENOMIC DNA]</scope>
    <source>
        <strain evidence="7">G3</strain>
    </source>
</reference>
<dbReference type="EC" id="2.7.11.1" evidence="1"/>
<feature type="compositionally biased region" description="Low complexity" evidence="5">
    <location>
        <begin position="399"/>
        <end position="410"/>
    </location>
</feature>
<evidence type="ECO:0000256" key="3">
    <source>
        <dbReference type="ARBA" id="ARBA00022840"/>
    </source>
</evidence>
<sequence>MVNESPPTPEKIINGYIVEKTIGRGAFGRIVKVTKNNNDGKEYALKIPKKGKERSLVTERKFLEKLQGSPYFPKIIDYREGYEKNNYLAMELLGPSLGKVKDVAPCHRLSLSTSIRVGIEMLRSIRAFHKLGFIHRDIKPDNFLVRGSRMYPIVLIDYGISRRYLDAETGRPIPPRPFVGFVGTMKYASINAHEGRELGRRDDLYSWFVSLLVIMTDHVPWKTNRNNKIMAQTKKITNIEKFCLKLPKQLVKIYYIIMRMKFGDEPKYDLLIAFLNEALKEVGGSWSEKYDWENFSKNRLNKISSVNIVPPHDEPANIPTNLPSTNIEIPMSSPLPLLPRNTQSLGNNFSKSQFLFNLQQQAQEVTDDSEDSYSYTSSSACSTFSWSTSRRFYTGSHTSSISTESQYSSSSDDDSDSYYYSSSSSSSSYSSGSSSDSKPSKQAAAAKPPAPAPPAQKKNRPAAWHDSIECLKALPVTKKRRRHYKSDPSVMTKTNSKAPANEYKKHLVRSHDEIRSPSEVDNFDISAKNFGDPNWPKASPVTGDYGRRMSMVPRMLQSSPQFDLAAAKLKRPPPIPIKKTSFSPPTPVLRNEFPKINTLNSPTPPSPIITGGAPSDNSQCNELTDSNPKISLDTHPRAVEDHTSILYSHAPPTEPKPSPEAKPRRRSSIIGEENYIPMTEIAPVSSPKKEPLLKKVSFSFDNESPSKINEGEERIIDIEISDKIEKEMQSEDEDKSISSSLSSTVVNSSEQSTSNSSTTSEKGDEDKQKSQNKDDEDKQKSQNKDDEDKQKSQNKDDEDKQKSQNKDDEDKQKSQNKGDEDKQKSQNKDDEDKQKSQNKDDEDKQKSQNKDDEDKQKSQNKDDEDKNIVKGDKNKQINEEKKPEQTTKPKEEEKTEQKPIIADDNKISQESKPEPPKQNNTDQKPQISSEKPSEEEKRVNSDETKKNEEVKKQKQAKEDPNDEDVNCKCRI</sequence>
<protein>
    <recommendedName>
        <fullName evidence="1">non-specific serine/threonine protein kinase</fullName>
        <ecNumber evidence="1">2.7.11.1</ecNumber>
    </recommendedName>
</protein>
<keyword evidence="2 4" id="KW-0547">Nucleotide-binding</keyword>
<organism evidence="7 8">
    <name type="scientific">Trichomonas vaginalis (strain ATCC PRA-98 / G3)</name>
    <dbReference type="NCBI Taxonomy" id="412133"/>
    <lineage>
        <taxon>Eukaryota</taxon>
        <taxon>Metamonada</taxon>
        <taxon>Parabasalia</taxon>
        <taxon>Trichomonadida</taxon>
        <taxon>Trichomonadidae</taxon>
        <taxon>Trichomonas</taxon>
    </lineage>
</organism>
<evidence type="ECO:0000313" key="8">
    <source>
        <dbReference type="Proteomes" id="UP000001542"/>
    </source>
</evidence>
<dbReference type="GO" id="GO:0005737">
    <property type="term" value="C:cytoplasm"/>
    <property type="evidence" value="ECO:0000318"/>
    <property type="project" value="GO_Central"/>
</dbReference>
<dbReference type="RefSeq" id="XP_001326896.1">
    <property type="nucleotide sequence ID" value="XM_001326861.1"/>
</dbReference>
<dbReference type="EMBL" id="DS113267">
    <property type="protein sequence ID" value="EAY14673.1"/>
    <property type="molecule type" value="Genomic_DNA"/>
</dbReference>
<keyword evidence="7" id="KW-0418">Kinase</keyword>
<feature type="compositionally biased region" description="Basic and acidic residues" evidence="5">
    <location>
        <begin position="761"/>
        <end position="915"/>
    </location>
</feature>
<evidence type="ECO:0000313" key="7">
    <source>
        <dbReference type="EMBL" id="EAY14673.1"/>
    </source>
</evidence>
<evidence type="ECO:0000256" key="1">
    <source>
        <dbReference type="ARBA" id="ARBA00012513"/>
    </source>
</evidence>
<evidence type="ECO:0000259" key="6">
    <source>
        <dbReference type="PROSITE" id="PS50011"/>
    </source>
</evidence>
<feature type="compositionally biased region" description="Low complexity" evidence="5">
    <location>
        <begin position="737"/>
        <end position="760"/>
    </location>
</feature>
<feature type="compositionally biased region" description="Low complexity" evidence="5">
    <location>
        <begin position="417"/>
        <end position="447"/>
    </location>
</feature>
<reference evidence="7" key="1">
    <citation type="submission" date="2006-10" db="EMBL/GenBank/DDBJ databases">
        <authorList>
            <person name="Amadeo P."/>
            <person name="Zhao Q."/>
            <person name="Wortman J."/>
            <person name="Fraser-Liggett C."/>
            <person name="Carlton J."/>
        </authorList>
    </citation>
    <scope>NUCLEOTIDE SEQUENCE</scope>
    <source>
        <strain evidence="7">G3</strain>
    </source>
</reference>
<dbReference type="VEuPathDB" id="TrichDB:TVAG_460900"/>
<dbReference type="STRING" id="5722.A2DY64"/>
<dbReference type="InterPro" id="IPR000719">
    <property type="entry name" value="Prot_kinase_dom"/>
</dbReference>
<feature type="compositionally biased region" description="Basic and acidic residues" evidence="5">
    <location>
        <begin position="931"/>
        <end position="959"/>
    </location>
</feature>
<dbReference type="KEGG" id="tva:4772666"/>
<name>A2DY64_TRIV3</name>
<feature type="compositionally biased region" description="Polar residues" evidence="5">
    <location>
        <begin position="917"/>
        <end position="930"/>
    </location>
</feature>
<feature type="region of interest" description="Disordered" evidence="5">
    <location>
        <begin position="644"/>
        <end position="673"/>
    </location>
</feature>
<dbReference type="eggNOG" id="KOG1164">
    <property type="taxonomic scope" value="Eukaryota"/>
</dbReference>
<dbReference type="SUPFAM" id="SSF56112">
    <property type="entry name" value="Protein kinase-like (PK-like)"/>
    <property type="match status" value="1"/>
</dbReference>
<dbReference type="GO" id="GO:0005634">
    <property type="term" value="C:nucleus"/>
    <property type="evidence" value="ECO:0000318"/>
    <property type="project" value="GO_Central"/>
</dbReference>
<dbReference type="SMR" id="A2DY64"/>
<feature type="region of interest" description="Disordered" evidence="5">
    <location>
        <begin position="698"/>
        <end position="971"/>
    </location>
</feature>
<dbReference type="PANTHER" id="PTHR11909">
    <property type="entry name" value="CASEIN KINASE-RELATED"/>
    <property type="match status" value="1"/>
</dbReference>
<feature type="compositionally biased region" description="Basic and acidic residues" evidence="5">
    <location>
        <begin position="709"/>
        <end position="729"/>
    </location>
</feature>
<keyword evidence="7" id="KW-0808">Transferase</keyword>
<feature type="binding site" evidence="4">
    <location>
        <position position="50"/>
    </location>
    <ligand>
        <name>ATP</name>
        <dbReference type="ChEBI" id="CHEBI:30616"/>
    </ligand>
</feature>
<dbReference type="GO" id="GO:0007165">
    <property type="term" value="P:signal transduction"/>
    <property type="evidence" value="ECO:0000318"/>
    <property type="project" value="GO_Central"/>
</dbReference>
<dbReference type="PROSITE" id="PS00108">
    <property type="entry name" value="PROTEIN_KINASE_ST"/>
    <property type="match status" value="1"/>
</dbReference>
<dbReference type="SMART" id="SM00220">
    <property type="entry name" value="S_TKc"/>
    <property type="match status" value="1"/>
</dbReference>
<keyword evidence="3 4" id="KW-0067">ATP-binding</keyword>
<dbReference type="InterPro" id="IPR011009">
    <property type="entry name" value="Kinase-like_dom_sf"/>
</dbReference>
<dbReference type="Pfam" id="PF00069">
    <property type="entry name" value="Pkinase"/>
    <property type="match status" value="1"/>
</dbReference>
<proteinExistence type="predicted"/>
<evidence type="ECO:0000256" key="5">
    <source>
        <dbReference type="SAM" id="MobiDB-lite"/>
    </source>
</evidence>
<accession>A2DY64</accession>
<dbReference type="PROSITE" id="PS50011">
    <property type="entry name" value="PROTEIN_KINASE_DOM"/>
    <property type="match status" value="1"/>
</dbReference>
<dbReference type="Gene3D" id="1.10.510.10">
    <property type="entry name" value="Transferase(Phosphotransferase) domain 1"/>
    <property type="match status" value="1"/>
</dbReference>
<dbReference type="InterPro" id="IPR008271">
    <property type="entry name" value="Ser/Thr_kinase_AS"/>
</dbReference>
<feature type="domain" description="Protein kinase" evidence="6">
    <location>
        <begin position="16"/>
        <end position="279"/>
    </location>
</feature>
<dbReference type="InterPro" id="IPR050235">
    <property type="entry name" value="CK1_Ser-Thr_kinase"/>
</dbReference>
<feature type="compositionally biased region" description="Polar residues" evidence="5">
    <location>
        <begin position="489"/>
        <end position="498"/>
    </location>
</feature>
<dbReference type="AlphaFoldDB" id="A2DY64"/>
<dbReference type="FunFam" id="1.10.510.10:FF:001409">
    <property type="entry name" value="CK1 family protein kinase"/>
    <property type="match status" value="1"/>
</dbReference>
<evidence type="ECO:0000256" key="4">
    <source>
        <dbReference type="PROSITE-ProRule" id="PRU10141"/>
    </source>
</evidence>
<gene>
    <name evidence="7" type="ORF">TVAG_460900</name>
</gene>
<dbReference type="InterPro" id="IPR017441">
    <property type="entry name" value="Protein_kinase_ATP_BS"/>
</dbReference>
<dbReference type="InParanoid" id="A2DY64"/>
<evidence type="ECO:0000256" key="2">
    <source>
        <dbReference type="ARBA" id="ARBA00022741"/>
    </source>
</evidence>
<dbReference type="OMA" id="KAPANEY"/>
<keyword evidence="8" id="KW-1185">Reference proteome</keyword>
<dbReference type="GO" id="GO:0004674">
    <property type="term" value="F:protein serine/threonine kinase activity"/>
    <property type="evidence" value="ECO:0000318"/>
    <property type="project" value="GO_Central"/>
</dbReference>
<feature type="region of interest" description="Disordered" evidence="5">
    <location>
        <begin position="395"/>
        <end position="498"/>
    </location>
</feature>
<dbReference type="GO" id="GO:0005524">
    <property type="term" value="F:ATP binding"/>
    <property type="evidence" value="ECO:0007669"/>
    <property type="project" value="UniProtKB-UniRule"/>
</dbReference>